<proteinExistence type="inferred from homology"/>
<evidence type="ECO:0000256" key="7">
    <source>
        <dbReference type="ARBA" id="ARBA00022840"/>
    </source>
</evidence>
<dbReference type="Gene3D" id="3.30.200.20">
    <property type="entry name" value="Phosphorylase Kinase, domain 1"/>
    <property type="match status" value="1"/>
</dbReference>
<feature type="compositionally biased region" description="Basic and acidic residues" evidence="9">
    <location>
        <begin position="1946"/>
        <end position="1955"/>
    </location>
</feature>
<feature type="compositionally biased region" description="Low complexity" evidence="9">
    <location>
        <begin position="1406"/>
        <end position="1417"/>
    </location>
</feature>
<evidence type="ECO:0000256" key="9">
    <source>
        <dbReference type="SAM" id="MobiDB-lite"/>
    </source>
</evidence>
<evidence type="ECO:0000256" key="2">
    <source>
        <dbReference type="ARBA" id="ARBA00022527"/>
    </source>
</evidence>
<feature type="region of interest" description="Disordered" evidence="9">
    <location>
        <begin position="1369"/>
        <end position="1424"/>
    </location>
</feature>
<keyword evidence="5 8" id="KW-0547">Nucleotide-binding</keyword>
<feature type="compositionally biased region" description="Low complexity" evidence="9">
    <location>
        <begin position="798"/>
        <end position="813"/>
    </location>
</feature>
<feature type="region of interest" description="Disordered" evidence="9">
    <location>
        <begin position="659"/>
        <end position="717"/>
    </location>
</feature>
<dbReference type="GO" id="GO:0005634">
    <property type="term" value="C:nucleus"/>
    <property type="evidence" value="ECO:0007669"/>
    <property type="project" value="TreeGrafter"/>
</dbReference>
<dbReference type="PROSITE" id="PS50011">
    <property type="entry name" value="PROTEIN_KINASE_DOM"/>
    <property type="match status" value="1"/>
</dbReference>
<dbReference type="PANTHER" id="PTHR24058:SF17">
    <property type="entry name" value="HOMEODOMAIN INTERACTING PROTEIN KINASE, ISOFORM D"/>
    <property type="match status" value="1"/>
</dbReference>
<feature type="compositionally biased region" description="Low complexity" evidence="9">
    <location>
        <begin position="110"/>
        <end position="124"/>
    </location>
</feature>
<feature type="region of interest" description="Disordered" evidence="9">
    <location>
        <begin position="379"/>
        <end position="421"/>
    </location>
</feature>
<dbReference type="EC" id="2.7.12.1" evidence="11"/>
<keyword evidence="6 11" id="KW-0418">Kinase</keyword>
<dbReference type="PANTHER" id="PTHR24058">
    <property type="entry name" value="DUAL SPECIFICITY PROTEIN KINASE"/>
    <property type="match status" value="1"/>
</dbReference>
<feature type="compositionally biased region" description="Low complexity" evidence="9">
    <location>
        <begin position="502"/>
        <end position="513"/>
    </location>
</feature>
<dbReference type="GO" id="GO:0005524">
    <property type="term" value="F:ATP binding"/>
    <property type="evidence" value="ECO:0007669"/>
    <property type="project" value="UniProtKB-UniRule"/>
</dbReference>
<feature type="compositionally biased region" description="Low complexity" evidence="9">
    <location>
        <begin position="404"/>
        <end position="415"/>
    </location>
</feature>
<name>A0A9W8CHG9_9FUNG</name>
<dbReference type="InterPro" id="IPR011009">
    <property type="entry name" value="Kinase-like_dom_sf"/>
</dbReference>
<feature type="compositionally biased region" description="Polar residues" evidence="9">
    <location>
        <begin position="788"/>
        <end position="797"/>
    </location>
</feature>
<evidence type="ECO:0000313" key="11">
    <source>
        <dbReference type="EMBL" id="KAJ1642535.1"/>
    </source>
</evidence>
<protein>
    <submittedName>
        <fullName evidence="11">Dual specificity protein kinase yak1</fullName>
        <ecNumber evidence="11">2.7.12.1</ecNumber>
    </submittedName>
</protein>
<feature type="compositionally biased region" description="Polar residues" evidence="9">
    <location>
        <begin position="814"/>
        <end position="853"/>
    </location>
</feature>
<feature type="compositionally biased region" description="Acidic residues" evidence="9">
    <location>
        <begin position="1956"/>
        <end position="1981"/>
    </location>
</feature>
<dbReference type="GO" id="GO:0004713">
    <property type="term" value="F:protein tyrosine kinase activity"/>
    <property type="evidence" value="ECO:0007669"/>
    <property type="project" value="TreeGrafter"/>
</dbReference>
<feature type="region of interest" description="Disordered" evidence="9">
    <location>
        <begin position="256"/>
        <end position="296"/>
    </location>
</feature>
<evidence type="ECO:0000256" key="4">
    <source>
        <dbReference type="ARBA" id="ARBA00022679"/>
    </source>
</evidence>
<feature type="binding site" evidence="8">
    <location>
        <position position="1061"/>
    </location>
    <ligand>
        <name>ATP</name>
        <dbReference type="ChEBI" id="CHEBI:30616"/>
    </ligand>
</feature>
<dbReference type="InterPro" id="IPR008271">
    <property type="entry name" value="Ser/Thr_kinase_AS"/>
</dbReference>
<dbReference type="Proteomes" id="UP001145021">
    <property type="component" value="Unassembled WGS sequence"/>
</dbReference>
<feature type="region of interest" description="Disordered" evidence="9">
    <location>
        <begin position="499"/>
        <end position="520"/>
    </location>
</feature>
<evidence type="ECO:0000259" key="10">
    <source>
        <dbReference type="PROSITE" id="PS50011"/>
    </source>
</evidence>
<feature type="domain" description="Protein kinase" evidence="10">
    <location>
        <begin position="1032"/>
        <end position="1358"/>
    </location>
</feature>
<feature type="region of interest" description="Disordered" evidence="9">
    <location>
        <begin position="788"/>
        <end position="853"/>
    </location>
</feature>
<dbReference type="Pfam" id="PF00069">
    <property type="entry name" value="Pkinase"/>
    <property type="match status" value="1"/>
</dbReference>
<keyword evidence="7 8" id="KW-0067">ATP-binding</keyword>
<comment type="caution">
    <text evidence="11">The sequence shown here is derived from an EMBL/GenBank/DDBJ whole genome shotgun (WGS) entry which is preliminary data.</text>
</comment>
<feature type="compositionally biased region" description="Gly residues" evidence="9">
    <location>
        <begin position="1"/>
        <end position="12"/>
    </location>
</feature>
<feature type="region of interest" description="Disordered" evidence="9">
    <location>
        <begin position="1"/>
        <end position="68"/>
    </location>
</feature>
<feature type="compositionally biased region" description="Low complexity" evidence="9">
    <location>
        <begin position="1479"/>
        <end position="1489"/>
    </location>
</feature>
<dbReference type="GO" id="GO:0004712">
    <property type="term" value="F:protein serine/threonine/tyrosine kinase activity"/>
    <property type="evidence" value="ECO:0007669"/>
    <property type="project" value="UniProtKB-EC"/>
</dbReference>
<feature type="compositionally biased region" description="Polar residues" evidence="9">
    <location>
        <begin position="276"/>
        <end position="296"/>
    </location>
</feature>
<keyword evidence="2" id="KW-0723">Serine/threonine-protein kinase</keyword>
<dbReference type="GO" id="GO:0004674">
    <property type="term" value="F:protein serine/threonine kinase activity"/>
    <property type="evidence" value="ECO:0007669"/>
    <property type="project" value="UniProtKB-KW"/>
</dbReference>
<evidence type="ECO:0000313" key="12">
    <source>
        <dbReference type="Proteomes" id="UP001145021"/>
    </source>
</evidence>
<dbReference type="FunFam" id="1.10.510.10:FF:000380">
    <property type="entry name" value="Serine/threonine-protein kinase ppk15"/>
    <property type="match status" value="1"/>
</dbReference>
<feature type="compositionally biased region" description="Polar residues" evidence="9">
    <location>
        <begin position="1924"/>
        <end position="1943"/>
    </location>
</feature>
<dbReference type="SUPFAM" id="SSF56112">
    <property type="entry name" value="Protein kinase-like (PK-like)"/>
    <property type="match status" value="1"/>
</dbReference>
<dbReference type="SMART" id="SM00220">
    <property type="entry name" value="S_TKc"/>
    <property type="match status" value="1"/>
</dbReference>
<keyword evidence="12" id="KW-1185">Reference proteome</keyword>
<keyword evidence="4 11" id="KW-0808">Transferase</keyword>
<evidence type="ECO:0000256" key="1">
    <source>
        <dbReference type="ARBA" id="ARBA00008867"/>
    </source>
</evidence>
<dbReference type="EMBL" id="JANBOH010000383">
    <property type="protein sequence ID" value="KAJ1642535.1"/>
    <property type="molecule type" value="Genomic_DNA"/>
</dbReference>
<accession>A0A9W8CHG9</accession>
<feature type="compositionally biased region" description="Gly residues" evidence="9">
    <location>
        <begin position="1386"/>
        <end position="1405"/>
    </location>
</feature>
<dbReference type="InterPro" id="IPR000719">
    <property type="entry name" value="Prot_kinase_dom"/>
</dbReference>
<feature type="region of interest" description="Disordered" evidence="9">
    <location>
        <begin position="1467"/>
        <end position="1499"/>
    </location>
</feature>
<feature type="non-terminal residue" evidence="11">
    <location>
        <position position="1981"/>
    </location>
</feature>
<comment type="similarity">
    <text evidence="1">Belongs to the protein kinase superfamily. CMGC Ser/Thr protein kinase family. MNB/DYRK subfamily.</text>
</comment>
<dbReference type="GO" id="GO:0005737">
    <property type="term" value="C:cytoplasm"/>
    <property type="evidence" value="ECO:0007669"/>
    <property type="project" value="TreeGrafter"/>
</dbReference>
<reference evidence="11" key="1">
    <citation type="submission" date="2022-07" db="EMBL/GenBank/DDBJ databases">
        <title>Phylogenomic reconstructions and comparative analyses of Kickxellomycotina fungi.</title>
        <authorList>
            <person name="Reynolds N.K."/>
            <person name="Stajich J.E."/>
            <person name="Barry K."/>
            <person name="Grigoriev I.V."/>
            <person name="Crous P."/>
            <person name="Smith M.E."/>
        </authorList>
    </citation>
    <scope>NUCLEOTIDE SEQUENCE</scope>
    <source>
        <strain evidence="11">NBRC 105413</strain>
    </source>
</reference>
<feature type="region of interest" description="Disordered" evidence="9">
    <location>
        <begin position="106"/>
        <end position="132"/>
    </location>
</feature>
<dbReference type="PROSITE" id="PS00107">
    <property type="entry name" value="PROTEIN_KINASE_ATP"/>
    <property type="match status" value="1"/>
</dbReference>
<feature type="compositionally biased region" description="Low complexity" evidence="9">
    <location>
        <begin position="659"/>
        <end position="674"/>
    </location>
</feature>
<dbReference type="InterPro" id="IPR017441">
    <property type="entry name" value="Protein_kinase_ATP_BS"/>
</dbReference>
<dbReference type="InterPro" id="IPR050494">
    <property type="entry name" value="Ser_Thr_dual-spec_kinase"/>
</dbReference>
<evidence type="ECO:0000256" key="5">
    <source>
        <dbReference type="ARBA" id="ARBA00022741"/>
    </source>
</evidence>
<evidence type="ECO:0000256" key="8">
    <source>
        <dbReference type="PROSITE-ProRule" id="PRU10141"/>
    </source>
</evidence>
<sequence>MDFGGNGNGNGNSGSHSSNLPLAQQQQQQRQQEQQQQRQQQANSSGYYVYNGHFGQARPENGTASASVVSASPMMPAQMSVPGAPMGVRPISMYDRPTPKIYSVLSGNAQQQQHQQHQHQQQQQTYAASGAPSADGSFHAIMIGDNPQMAAALSTAGHPVATVSFASGSSKSHAQAIPLRPKQSFDATGNNTGLADVYGGSLSASLPSGNPFLHAALSVSAANNSSSSTQHGTALNAGYPNKVMYPALGSGYNSGADWSPALNPPDHGPRYGLPEQTRQSQSSNPHTFSSAPQTANVDGSNVFSQQLYSYGRQSQAMQKSPGLFQGSHQSVSMADIKQQSIASSNTDMGSSAQLYPVSQPGLPPAATASIAGHSSYAVSSNQSSLSARGRSRRKPHQTYEYPETSITGTYSSGSSPAPGSTQAFALRQSMSSAVVTDSVSDTAAPENAQVAREGSDYNMSMNSVHGSSSSDLSALANYSPGSAAKYNYPELSYKPVNAARASTGTSTSPPNSGQELYPDSSLAEQVKRLDASYDGMSYPDYANTASSMAHVRWTPAAGGSPLRSELGSTDVNAASGSTHIAQLPEGLSARLPSVSQSATIRSPGVSGFGSETSAQQQQQQMAQLYATLPRAAAYNGSPQTSAGSATRGKIPAALSTKTLVSSGGSSVGASLQASRPPPSPHIGAGPIGAYGHQRNDSYTLQQSQQPSQVDSASELQTSTPSILKDYYMVSSPADRSYAEPTVSRPDSTSILPMVEVNHSGTRPVASNIDDFNAHSQEYLHRRRRRLTQTMHNRQRSGSAVDASARLSVAASSRTNAMPISSPGTNSLASNRSMEDGLTQQGSEADSSGNQLTYHQQPPIASVYQQAIPQQQLQPQQQQQVLSSSYTSASSGYLAADSQGLLFLQAQAQAQAQTEYMQRLQHERLRQERLQQERLQQEQMHLALEQQRLKLKLAQEQEVARFRNYRPLLSLTVDIVDTYRKCHSEFYYESARRPRRVLTHPSEGVKNDGFDNQNSDYILYVNDIIGDKDGHQYLILEMLGSGTFGQVVKCQNIKTGDFFAVKVIKNKSAYYNQSMMEVQMLDLLNKKYDVDDKHHILRLKEWFVFRHHLVFVNELLSINLYDLLKQNQYQGLSTNLVRVLVQQILDAMIVLNRAQIIHADLKPENILLEGMEKPVVKVIDFGSACFEWQTMFTYIQSRFYRSPEILLGLPYSSRIDMWSLGCIVAELYLGLPLFPGTSEYNQLSRIVDLLGLPPNNMLEKARRTDEFFNYLGPGTWDLKSMAQYARERNVEEKQSKRYFTANTLEELITSYPIRRKMSEAEQQREYQSRIALVDFLRGLLHLDPGKRWSPQQAIMHPFITGEPFNMPYAPSKRVSGGIHGSGSASGPYGGNAPGSGGNGSGSGGYSNPGSSGYQSQGAGDNGNGGGGFSSMGMSVGRSAGYQALVAGLSDANNGLGAAVYDNDPGIPGSFPMKDASNAQSRESSYSGSRSSRVDYSNATTSRLRATTGGYSLSNTTGTANGIMSLASQQYAYANQQQQQQQQQQQRQNDFLDVDPCTSLINELLAADGNSFDGPGRSRVSLGSSEYSAESGFGWAILSDANSSNISNSNNNIINGGSRSNTGAGASNPLSLAGSFNTRASSIYDYKIPTSTVTAPSTASGIPSLIAAVAAASTAIPQQQQQQQRTLQRRYPQHGEFGSEYSYHHPSSDGYESSDLVTLPRVGGGNFSQGGTLVGSKSKASINRSSCQSAISSDISLQNTPGPLAGTVASALMGSAAASSANFISISMTDSSAASSVVGGNCLSGGFSSMRIRPLPAPRINGGARLVSNFSPLTLPSSPGSSNLGLHRADSMAVTDDFYEGNESGIQANREEEDSDYSEYGDIEEYLEYGDADGDDNANADNDDAGEDGSDISGSRYSEGSALSRPMTQITESEKSLSMYSAISDNSDDGKHGHSLQDEAEQEEDAETDDNDYDDIKDDIDSH</sequence>
<dbReference type="PROSITE" id="PS00108">
    <property type="entry name" value="PROTEIN_KINASE_ST"/>
    <property type="match status" value="1"/>
</dbReference>
<evidence type="ECO:0000256" key="6">
    <source>
        <dbReference type="ARBA" id="ARBA00022777"/>
    </source>
</evidence>
<gene>
    <name evidence="11" type="primary">YAK1</name>
    <name evidence="11" type="ORF">LPJ64_005628</name>
</gene>
<dbReference type="Gene3D" id="1.10.510.10">
    <property type="entry name" value="Transferase(Phosphotransferase) domain 1"/>
    <property type="match status" value="1"/>
</dbReference>
<feature type="compositionally biased region" description="Acidic residues" evidence="9">
    <location>
        <begin position="1887"/>
        <end position="1908"/>
    </location>
</feature>
<feature type="compositionally biased region" description="Polar residues" evidence="9">
    <location>
        <begin position="696"/>
        <end position="717"/>
    </location>
</feature>
<feature type="region of interest" description="Disordered" evidence="9">
    <location>
        <begin position="1887"/>
        <end position="1981"/>
    </location>
</feature>
<organism evidence="11 12">
    <name type="scientific">Coemansia asiatica</name>
    <dbReference type="NCBI Taxonomy" id="1052880"/>
    <lineage>
        <taxon>Eukaryota</taxon>
        <taxon>Fungi</taxon>
        <taxon>Fungi incertae sedis</taxon>
        <taxon>Zoopagomycota</taxon>
        <taxon>Kickxellomycotina</taxon>
        <taxon>Kickxellomycetes</taxon>
        <taxon>Kickxellales</taxon>
        <taxon>Kickxellaceae</taxon>
        <taxon>Coemansia</taxon>
    </lineage>
</organism>
<evidence type="ECO:0000256" key="3">
    <source>
        <dbReference type="ARBA" id="ARBA00022553"/>
    </source>
</evidence>
<feature type="compositionally biased region" description="Low complexity" evidence="9">
    <location>
        <begin position="13"/>
        <end position="41"/>
    </location>
</feature>
<keyword evidence="3" id="KW-0597">Phosphoprotein</keyword>